<reference evidence="1" key="2">
    <citation type="submission" date="2011-02" db="EMBL/GenBank/DDBJ databases">
        <authorList>
            <person name="MacLean D."/>
        </authorList>
    </citation>
    <scope>NUCLEOTIDE SEQUENCE</scope>
</reference>
<name>F0WGJ4_9STRA</name>
<protein>
    <submittedName>
        <fullName evidence="1">AlNc14C92G5728 protein</fullName>
    </submittedName>
</protein>
<dbReference type="PANTHER" id="PTHR40866">
    <property type="entry name" value="BED-TYPE DOMAIN-CONTAINING PROTEIN"/>
    <property type="match status" value="1"/>
</dbReference>
<organism evidence="1">
    <name type="scientific">Albugo laibachii Nc14</name>
    <dbReference type="NCBI Taxonomy" id="890382"/>
    <lineage>
        <taxon>Eukaryota</taxon>
        <taxon>Sar</taxon>
        <taxon>Stramenopiles</taxon>
        <taxon>Oomycota</taxon>
        <taxon>Peronosporomycetes</taxon>
        <taxon>Albuginales</taxon>
        <taxon>Albuginaceae</taxon>
        <taxon>Albugo</taxon>
    </lineage>
</organism>
<gene>
    <name evidence="1" type="primary">AlNc14C92G5728</name>
    <name evidence="1" type="ORF">ALNC14_065010</name>
</gene>
<proteinExistence type="predicted"/>
<evidence type="ECO:0000313" key="1">
    <source>
        <dbReference type="EMBL" id="CCA20358.1"/>
    </source>
</evidence>
<dbReference type="PANTHER" id="PTHR40866:SF1">
    <property type="entry name" value="BED-TYPE DOMAIN-CONTAINING PROTEIN"/>
    <property type="match status" value="1"/>
</dbReference>
<accession>F0WGJ4</accession>
<sequence length="112" mass="12204">MKLYMQHVAMSVGAAVATELGDMFVVILDGSTNGPHHYVDVYGVSAVDGQLRQPLLALSPMESEQSADVHIELPTNVLCLYEKFSDKNKFIVSDNCTTNQYIATKLCVPLVG</sequence>
<dbReference type="EMBL" id="FR824137">
    <property type="protein sequence ID" value="CCA20358.1"/>
    <property type="molecule type" value="Genomic_DNA"/>
</dbReference>
<dbReference type="HOGENOM" id="CLU_2150568_0_0_1"/>
<reference evidence="1" key="1">
    <citation type="journal article" date="2011" name="PLoS Biol.">
        <title>Gene gain and loss during evolution of obligate parasitism in the white rust pathogen of Arabidopsis thaliana.</title>
        <authorList>
            <person name="Kemen E."/>
            <person name="Gardiner A."/>
            <person name="Schultz-Larsen T."/>
            <person name="Kemen A.C."/>
            <person name="Balmuth A.L."/>
            <person name="Robert-Seilaniantz A."/>
            <person name="Bailey K."/>
            <person name="Holub E."/>
            <person name="Studholme D.J."/>
            <person name="Maclean D."/>
            <person name="Jones J.D."/>
        </authorList>
    </citation>
    <scope>NUCLEOTIDE SEQUENCE</scope>
</reference>
<dbReference type="AlphaFoldDB" id="F0WGJ4"/>